<sequence length="316" mass="32849">MIVLSIIAVPTRAQEPSKIFWSLPNNADSYFQTMIGAANANAEQSGYELLEGNARDNAGMQASEIETAINNGVKAIVIAPIDANSLSGVLQSAREKGMLIVDVGTGDPLPQADVSIKADWSAGAAKLGTWLKAANGQGNQIAIASDAEPFKGVVASALGVDQNTLCDGRQVEPGDGPLFDLEFGDCTNAKSVIIANPIVPEFKGGRDLTIASMGTGCDGVFDVRDGLFGATLLAPGADKVSTIAMGAVAEFLNGDMTAGQAAPEVIDPGLIVVSDFAVDGLDVVKPDEIFRRNQCFIEIRSACCSGRNTGCCPRRK</sequence>
<keyword evidence="6" id="KW-1185">Reference proteome</keyword>
<gene>
    <name evidence="5" type="ORF">VW23_007905</name>
</gene>
<dbReference type="EMBL" id="LAJE02000022">
    <property type="protein sequence ID" value="OEO33172.1"/>
    <property type="molecule type" value="Genomic_DNA"/>
</dbReference>
<dbReference type="InterPro" id="IPR050555">
    <property type="entry name" value="Bact_Solute-Bind_Prot2"/>
</dbReference>
<dbReference type="AlphaFoldDB" id="A0A1E5XX65"/>
<evidence type="ECO:0000313" key="6">
    <source>
        <dbReference type="Proteomes" id="UP000095463"/>
    </source>
</evidence>
<comment type="subcellular location">
    <subcellularLocation>
        <location evidence="1">Periplasm</location>
    </subcellularLocation>
</comment>
<evidence type="ECO:0000256" key="1">
    <source>
        <dbReference type="ARBA" id="ARBA00004418"/>
    </source>
</evidence>
<evidence type="ECO:0000259" key="4">
    <source>
        <dbReference type="Pfam" id="PF13407"/>
    </source>
</evidence>
<dbReference type="SUPFAM" id="SSF53822">
    <property type="entry name" value="Periplasmic binding protein-like I"/>
    <property type="match status" value="1"/>
</dbReference>
<comment type="caution">
    <text evidence="5">The sequence shown here is derived from an EMBL/GenBank/DDBJ whole genome shotgun (WGS) entry which is preliminary data.</text>
</comment>
<dbReference type="Pfam" id="PF13407">
    <property type="entry name" value="Peripla_BP_4"/>
    <property type="match status" value="1"/>
</dbReference>
<feature type="domain" description="Periplasmic binding protein" evidence="4">
    <location>
        <begin position="20"/>
        <end position="145"/>
    </location>
</feature>
<evidence type="ECO:0000313" key="5">
    <source>
        <dbReference type="EMBL" id="OEO33172.1"/>
    </source>
</evidence>
<dbReference type="InterPro" id="IPR028082">
    <property type="entry name" value="Peripla_BP_I"/>
</dbReference>
<comment type="similarity">
    <text evidence="2">Belongs to the bacterial solute-binding protein 2 family.</text>
</comment>
<evidence type="ECO:0000256" key="3">
    <source>
        <dbReference type="ARBA" id="ARBA00022729"/>
    </source>
</evidence>
<protein>
    <recommendedName>
        <fullName evidence="4">Periplasmic binding protein domain-containing protein</fullName>
    </recommendedName>
</protein>
<proteinExistence type="inferred from homology"/>
<dbReference type="Gene3D" id="3.40.50.2300">
    <property type="match status" value="1"/>
</dbReference>
<dbReference type="PANTHER" id="PTHR30036">
    <property type="entry name" value="D-XYLOSE-BINDING PERIPLASMIC PROTEIN"/>
    <property type="match status" value="1"/>
</dbReference>
<dbReference type="InterPro" id="IPR025997">
    <property type="entry name" value="SBP_2_dom"/>
</dbReference>
<accession>A0A1E5XX65</accession>
<dbReference type="Proteomes" id="UP000095463">
    <property type="component" value="Unassembled WGS sequence"/>
</dbReference>
<dbReference type="GO" id="GO:0030288">
    <property type="term" value="C:outer membrane-bounded periplasmic space"/>
    <property type="evidence" value="ECO:0007669"/>
    <property type="project" value="TreeGrafter"/>
</dbReference>
<dbReference type="PANTHER" id="PTHR30036:SF1">
    <property type="entry name" value="D-XYLOSE-BINDING PERIPLASMIC PROTEIN"/>
    <property type="match status" value="1"/>
</dbReference>
<keyword evidence="3" id="KW-0732">Signal</keyword>
<dbReference type="GO" id="GO:0030246">
    <property type="term" value="F:carbohydrate binding"/>
    <property type="evidence" value="ECO:0007669"/>
    <property type="project" value="TreeGrafter"/>
</dbReference>
<organism evidence="5 6">
    <name type="scientific">Devosia insulae DS-56</name>
    <dbReference type="NCBI Taxonomy" id="1116389"/>
    <lineage>
        <taxon>Bacteria</taxon>
        <taxon>Pseudomonadati</taxon>
        <taxon>Pseudomonadota</taxon>
        <taxon>Alphaproteobacteria</taxon>
        <taxon>Hyphomicrobiales</taxon>
        <taxon>Devosiaceae</taxon>
        <taxon>Devosia</taxon>
    </lineage>
</organism>
<reference evidence="5 6" key="1">
    <citation type="journal article" date="2015" name="Genome Announc.">
        <title>Genome Assemblies of Three Soil-Associated Devosia species: D. insulae, D. limi, and D. soli.</title>
        <authorList>
            <person name="Hassan Y.I."/>
            <person name="Lepp D."/>
            <person name="Zhou T."/>
        </authorList>
    </citation>
    <scope>NUCLEOTIDE SEQUENCE [LARGE SCALE GENOMIC DNA]</scope>
    <source>
        <strain evidence="5 6">DS-56</strain>
    </source>
</reference>
<name>A0A1E5XX65_9HYPH</name>
<evidence type="ECO:0000256" key="2">
    <source>
        <dbReference type="ARBA" id="ARBA00007639"/>
    </source>
</evidence>